<evidence type="ECO:0000256" key="9">
    <source>
        <dbReference type="ARBA" id="ARBA00023004"/>
    </source>
</evidence>
<dbReference type="GO" id="GO:0044205">
    <property type="term" value="P:'de novo' UMP biosynthetic process"/>
    <property type="evidence" value="ECO:0007669"/>
    <property type="project" value="UniProtKB-UniRule"/>
</dbReference>
<comment type="subunit">
    <text evidence="11">Heterotetramer of 2 PyrK and 2 PyrD type B subunits.</text>
</comment>
<dbReference type="GO" id="GO:0016491">
    <property type="term" value="F:oxidoreductase activity"/>
    <property type="evidence" value="ECO:0007669"/>
    <property type="project" value="UniProtKB-KW"/>
</dbReference>
<dbReference type="PIRSF" id="PIRSF006816">
    <property type="entry name" value="Cyc3_hyd_g"/>
    <property type="match status" value="1"/>
</dbReference>
<dbReference type="RefSeq" id="WP_058118097.1">
    <property type="nucleotide sequence ID" value="NZ_CAMREZ010000003.1"/>
</dbReference>
<evidence type="ECO:0000256" key="13">
    <source>
        <dbReference type="PIRSR" id="PIRSR006816-2"/>
    </source>
</evidence>
<evidence type="ECO:0000256" key="10">
    <source>
        <dbReference type="ARBA" id="ARBA00023014"/>
    </source>
</evidence>
<feature type="binding site" evidence="11 13">
    <location>
        <position position="242"/>
    </location>
    <ligand>
        <name>[2Fe-2S] cluster</name>
        <dbReference type="ChEBI" id="CHEBI:190135"/>
    </ligand>
</feature>
<keyword evidence="6 11" id="KW-0274">FAD</keyword>
<feature type="binding site" evidence="11 13">
    <location>
        <position position="255"/>
    </location>
    <ligand>
        <name>[2Fe-2S] cluster</name>
        <dbReference type="ChEBI" id="CHEBI:190135"/>
    </ligand>
</feature>
<keyword evidence="8 11" id="KW-0249">Electron transport</keyword>
<dbReference type="Gene3D" id="3.40.50.80">
    <property type="entry name" value="Nucleotide-binding domain of ferredoxin-NADP reductase (FNR) module"/>
    <property type="match status" value="1"/>
</dbReference>
<dbReference type="InterPro" id="IPR037117">
    <property type="entry name" value="Dihydroorotate_DH_ele_sf"/>
</dbReference>
<reference evidence="16" key="2">
    <citation type="submission" date="2015-04" db="EMBL/GenBank/DDBJ databases">
        <title>A butyrogenic pathway from the amino acid lysine in a human gut commensal.</title>
        <authorList>
            <person name="de Vos W.M."/>
            <person name="Bui N.T.P."/>
            <person name="Plugge C.M."/>
            <person name="Ritari J."/>
        </authorList>
    </citation>
    <scope>NUCLEOTIDE SEQUENCE [LARGE SCALE GENOMIC DNA]</scope>
    <source>
        <strain evidence="16">AF211</strain>
    </source>
</reference>
<evidence type="ECO:0000259" key="14">
    <source>
        <dbReference type="PROSITE" id="PS51384"/>
    </source>
</evidence>
<dbReference type="InterPro" id="IPR012165">
    <property type="entry name" value="Cyt_c3_hydrogenase_gsu"/>
</dbReference>
<accession>A0A0S2W6R5</accession>
<dbReference type="PANTHER" id="PTHR43513:SF3">
    <property type="entry name" value="DIHYDROOROTATE DEHYDROGENASE B (NAD(+)), ELECTRON TRANSFER SUBUNIT-RELATED"/>
    <property type="match status" value="1"/>
</dbReference>
<organism evidence="15 16">
    <name type="scientific">Intestinimonas butyriciproducens</name>
    <dbReference type="NCBI Taxonomy" id="1297617"/>
    <lineage>
        <taxon>Bacteria</taxon>
        <taxon>Bacillati</taxon>
        <taxon>Bacillota</taxon>
        <taxon>Clostridia</taxon>
        <taxon>Eubacteriales</taxon>
        <taxon>Intestinimonas</taxon>
    </lineage>
</organism>
<dbReference type="InterPro" id="IPR017927">
    <property type="entry name" value="FAD-bd_FR_type"/>
</dbReference>
<dbReference type="PATRIC" id="fig|1297617.4.peg.2385"/>
<dbReference type="Gene3D" id="2.10.240.10">
    <property type="entry name" value="Dihydroorotate dehydrogenase, electron transfer subunit"/>
    <property type="match status" value="1"/>
</dbReference>
<keyword evidence="10 11" id="KW-0411">Iron-sulfur</keyword>
<name>A0A0S2W6R5_9FIRM</name>
<dbReference type="Gene3D" id="2.40.30.10">
    <property type="entry name" value="Translation factors"/>
    <property type="match status" value="1"/>
</dbReference>
<sequence>MPVQTQCTVAEAVRLNDFACSLTLDVGEEMAGQIACGQFVHIKCGHSRLLRRPISICDWQENLLRVVFEVRGEGTEWLARRKAGDRLDVLGPLGHGFDVAAGSLLVVGGGIGAPPILGCAKYAASRGSEVHAVLGFRDAEHKMLTEDFAECCRSLNVISDDGSTGRRGFVTELVEEFLESRVCEGCTACGACGLAPVIPAVLACGPKSMLRAVAEVCARYGAPCQVSLEERMGCGVGACLVCACKTSDGHRKHVCKDGPVFRAEEVDWND</sequence>
<evidence type="ECO:0000256" key="2">
    <source>
        <dbReference type="ARBA" id="ARBA00022448"/>
    </source>
</evidence>
<feature type="binding site" evidence="11">
    <location>
        <begin position="63"/>
        <end position="65"/>
    </location>
    <ligand>
        <name>FAD</name>
        <dbReference type="ChEBI" id="CHEBI:57692"/>
    </ligand>
</feature>
<protein>
    <recommendedName>
        <fullName evidence="11">Dihydroorotate dehydrogenase B (NAD(+)), electron transfer subunit</fullName>
    </recommendedName>
    <alternativeName>
        <fullName evidence="11">Dihydroorotate oxidase B, electron transfer subunit</fullName>
    </alternativeName>
</protein>
<dbReference type="SUPFAM" id="SSF52343">
    <property type="entry name" value="Ferredoxin reductase-like, C-terminal NADP-linked domain"/>
    <property type="match status" value="1"/>
</dbReference>
<dbReference type="EMBL" id="CP011307">
    <property type="protein sequence ID" value="ALP94704.1"/>
    <property type="molecule type" value="Genomic_DNA"/>
</dbReference>
<keyword evidence="15" id="KW-0560">Oxidoreductase</keyword>
<evidence type="ECO:0000256" key="7">
    <source>
        <dbReference type="ARBA" id="ARBA00022975"/>
    </source>
</evidence>
<keyword evidence="16" id="KW-1185">Reference proteome</keyword>
<dbReference type="HAMAP" id="MF_01211">
    <property type="entry name" value="DHODB_Fe_S_bind"/>
    <property type="match status" value="1"/>
</dbReference>
<comment type="cofactor">
    <cofactor evidence="11 12">
        <name>FAD</name>
        <dbReference type="ChEBI" id="CHEBI:57692"/>
    </cofactor>
    <text evidence="11 12">Binds 1 FAD per subunit.</text>
</comment>
<evidence type="ECO:0000256" key="8">
    <source>
        <dbReference type="ARBA" id="ARBA00022982"/>
    </source>
</evidence>
<dbReference type="STRING" id="1297617.IB211_02313c"/>
<reference evidence="15 16" key="1">
    <citation type="journal article" date="2015" name="Nat. Commun.">
        <title>Production of butyrate from lysine and the Amadori product fructoselysine by a human gut commensal.</title>
        <authorList>
            <person name="Bui T.P."/>
            <person name="Ritari J."/>
            <person name="Boeren S."/>
            <person name="de Waard P."/>
            <person name="Plugge C.M."/>
            <person name="de Vos W.M."/>
        </authorList>
    </citation>
    <scope>NUCLEOTIDE SEQUENCE [LARGE SCALE GENOMIC DNA]</scope>
    <source>
        <strain evidence="15 16">AF211</strain>
    </source>
</reference>
<dbReference type="GO" id="GO:0051537">
    <property type="term" value="F:2 iron, 2 sulfur cluster binding"/>
    <property type="evidence" value="ECO:0007669"/>
    <property type="project" value="UniProtKB-KW"/>
</dbReference>
<proteinExistence type="inferred from homology"/>
<comment type="similarity">
    <text evidence="1 11">Belongs to the PyrK family.</text>
</comment>
<dbReference type="PANTHER" id="PTHR43513">
    <property type="entry name" value="DIHYDROOROTATE DEHYDROGENASE B (NAD(+)), ELECTRON TRANSFER SUBUNIT"/>
    <property type="match status" value="1"/>
</dbReference>
<dbReference type="AlphaFoldDB" id="A0A0S2W6R5"/>
<dbReference type="Pfam" id="PF10418">
    <property type="entry name" value="DHODB_Fe-S_bind"/>
    <property type="match status" value="1"/>
</dbReference>
<keyword evidence="7 11" id="KW-0665">Pyrimidine biosynthesis</keyword>
<dbReference type="GO" id="GO:0050660">
    <property type="term" value="F:flavin adenine dinucleotide binding"/>
    <property type="evidence" value="ECO:0007669"/>
    <property type="project" value="InterPro"/>
</dbReference>
<feature type="binding site" evidence="11 12">
    <location>
        <begin position="52"/>
        <end position="55"/>
    </location>
    <ligand>
        <name>FAD</name>
        <dbReference type="ChEBI" id="CHEBI:57692"/>
    </ligand>
</feature>
<gene>
    <name evidence="11" type="primary">pyrK</name>
    <name evidence="15" type="ORF">IB211_02313c</name>
</gene>
<feature type="binding site" evidence="11 13">
    <location>
        <position position="234"/>
    </location>
    <ligand>
        <name>[2Fe-2S] cluster</name>
        <dbReference type="ChEBI" id="CHEBI:190135"/>
    </ligand>
</feature>
<dbReference type="InterPro" id="IPR050353">
    <property type="entry name" value="PyrK_electron_transfer"/>
</dbReference>
<evidence type="ECO:0000256" key="5">
    <source>
        <dbReference type="ARBA" id="ARBA00022723"/>
    </source>
</evidence>
<keyword evidence="4 11" id="KW-0001">2Fe-2S</keyword>
<comment type="function">
    <text evidence="11">Responsible for channeling the electrons from the oxidation of dihydroorotate from the FMN redox center in the PyrD type B subunit to the ultimate electron acceptor NAD(+).</text>
</comment>
<dbReference type="InterPro" id="IPR017938">
    <property type="entry name" value="Riboflavin_synthase-like_b-brl"/>
</dbReference>
<evidence type="ECO:0000256" key="11">
    <source>
        <dbReference type="HAMAP-Rule" id="MF_01211"/>
    </source>
</evidence>
<dbReference type="InterPro" id="IPR019480">
    <property type="entry name" value="Dihydroorotate_DH_Fe-S-bd"/>
</dbReference>
<dbReference type="PROSITE" id="PS51384">
    <property type="entry name" value="FAD_FR"/>
    <property type="match status" value="1"/>
</dbReference>
<evidence type="ECO:0000313" key="16">
    <source>
        <dbReference type="Proteomes" id="UP000064844"/>
    </source>
</evidence>
<dbReference type="CDD" id="cd06218">
    <property type="entry name" value="DHOD_e_trans"/>
    <property type="match status" value="1"/>
</dbReference>
<dbReference type="GO" id="GO:0046872">
    <property type="term" value="F:metal ion binding"/>
    <property type="evidence" value="ECO:0007669"/>
    <property type="project" value="UniProtKB-KW"/>
</dbReference>
<feature type="binding site" evidence="11 13">
    <location>
        <position position="239"/>
    </location>
    <ligand>
        <name>[2Fe-2S] cluster</name>
        <dbReference type="ChEBI" id="CHEBI:190135"/>
    </ligand>
</feature>
<dbReference type="GO" id="GO:0009055">
    <property type="term" value="F:electron transfer activity"/>
    <property type="evidence" value="ECO:0007669"/>
    <property type="project" value="UniProtKB-UniRule"/>
</dbReference>
<keyword evidence="5 11" id="KW-0479">Metal-binding</keyword>
<evidence type="ECO:0000256" key="4">
    <source>
        <dbReference type="ARBA" id="ARBA00022714"/>
    </source>
</evidence>
<evidence type="ECO:0000256" key="6">
    <source>
        <dbReference type="ARBA" id="ARBA00022827"/>
    </source>
</evidence>
<dbReference type="Proteomes" id="UP000064844">
    <property type="component" value="Chromosome"/>
</dbReference>
<evidence type="ECO:0000313" key="15">
    <source>
        <dbReference type="EMBL" id="ALP94704.1"/>
    </source>
</evidence>
<evidence type="ECO:0000256" key="12">
    <source>
        <dbReference type="PIRSR" id="PIRSR006816-1"/>
    </source>
</evidence>
<keyword evidence="3 11" id="KW-0285">Flavoprotein</keyword>
<dbReference type="InterPro" id="IPR039261">
    <property type="entry name" value="FNR_nucleotide-bd"/>
</dbReference>
<dbReference type="UniPathway" id="UPA00070">
    <property type="reaction ID" value="UER00945"/>
</dbReference>
<dbReference type="SUPFAM" id="SSF63380">
    <property type="entry name" value="Riboflavin synthase domain-like"/>
    <property type="match status" value="1"/>
</dbReference>
<dbReference type="KEGG" id="ibu:IB211_02313c"/>
<comment type="cofactor">
    <cofactor evidence="13">
        <name>[2Fe-2S] cluster</name>
        <dbReference type="ChEBI" id="CHEBI:190135"/>
    </cofactor>
    <text evidence="13">Binds 1 [2Fe-2S] cluster per subunit.</text>
</comment>
<feature type="binding site" evidence="11 12">
    <location>
        <begin position="74"/>
        <end position="75"/>
    </location>
    <ligand>
        <name>FAD</name>
        <dbReference type="ChEBI" id="CHEBI:57692"/>
    </ligand>
</feature>
<dbReference type="InterPro" id="IPR023455">
    <property type="entry name" value="Dihydroorotate_DHASE_ETsu"/>
</dbReference>
<feature type="domain" description="FAD-binding FR-type" evidence="14">
    <location>
        <begin position="2"/>
        <end position="99"/>
    </location>
</feature>
<dbReference type="eggNOG" id="COG0543">
    <property type="taxonomic scope" value="Bacteria"/>
</dbReference>
<evidence type="ECO:0000256" key="1">
    <source>
        <dbReference type="ARBA" id="ARBA00006422"/>
    </source>
</evidence>
<keyword evidence="2 11" id="KW-0813">Transport</keyword>
<evidence type="ECO:0000256" key="3">
    <source>
        <dbReference type="ARBA" id="ARBA00022630"/>
    </source>
</evidence>
<comment type="pathway">
    <text evidence="11">Pyrimidine metabolism; UMP biosynthesis via de novo pathway; orotate from (S)-dihydroorotate (NAD(+) route): step 1/1.</text>
</comment>
<comment type="cofactor">
    <cofactor evidence="11">
        <name>[2Fe-2S] cluster</name>
        <dbReference type="ChEBI" id="CHEBI:190135"/>
    </cofactor>
    <text evidence="11">Binds 1 [2Fe-2S] cluster per subunit.</text>
</comment>
<keyword evidence="9 11" id="KW-0408">Iron</keyword>